<keyword evidence="12" id="KW-0732">Signal</keyword>
<reference evidence="14" key="1">
    <citation type="submission" date="2022-06" db="EMBL/GenBank/DDBJ databases">
        <title>Complete Genome Sequence of Arcanobacterium pinnipediorum strain DSM 28752 isolated from a harbour seal.</title>
        <authorList>
            <person name="Borowiak M."/>
            <person name="Kreitlow A."/>
            <person name="Alssahen M."/>
            <person name="Malorny B."/>
            <person name="Laemmler C."/>
            <person name="Prenger-Berninghoff E."/>
            <person name="Siebert U."/>
            <person name="Ploetz M."/>
            <person name="Abdulmawjood A."/>
        </authorList>
    </citation>
    <scope>NUCLEOTIDE SEQUENCE</scope>
    <source>
        <strain evidence="14">DSM 28752</strain>
    </source>
</reference>
<dbReference type="EMBL" id="CP099547">
    <property type="protein sequence ID" value="USR78629.1"/>
    <property type="molecule type" value="Genomic_DNA"/>
</dbReference>
<keyword evidence="5" id="KW-0808">Transferase</keyword>
<evidence type="ECO:0000256" key="5">
    <source>
        <dbReference type="ARBA" id="ARBA00022679"/>
    </source>
</evidence>
<evidence type="ECO:0000256" key="11">
    <source>
        <dbReference type="ARBA" id="ARBA00048179"/>
    </source>
</evidence>
<comment type="similarity">
    <text evidence="3">Belongs to the NMT1/THI5 family.</text>
</comment>
<feature type="domain" description="SsuA/THI5-like" evidence="13">
    <location>
        <begin position="53"/>
        <end position="261"/>
    </location>
</feature>
<dbReference type="Pfam" id="PF09084">
    <property type="entry name" value="NMT1"/>
    <property type="match status" value="1"/>
</dbReference>
<evidence type="ECO:0000256" key="4">
    <source>
        <dbReference type="ARBA" id="ARBA00011738"/>
    </source>
</evidence>
<dbReference type="Proteomes" id="UP001056109">
    <property type="component" value="Chromosome"/>
</dbReference>
<evidence type="ECO:0000256" key="2">
    <source>
        <dbReference type="ARBA" id="ARBA00004948"/>
    </source>
</evidence>
<evidence type="ECO:0000256" key="7">
    <source>
        <dbReference type="ARBA" id="ARBA00022898"/>
    </source>
</evidence>
<comment type="function">
    <text evidence="1">Responsible for the formation of the pyrimidine heterocycle in the thiamine biosynthesis pathway. Catalyzes the formation of hydroxymethylpyrimidine phosphate (HMP-P) from histidine and pyridoxal phosphate (PLP). The protein uses PLP and the active site histidine to form HMP-P, generating an inactive enzyme. The enzyme can only undergo a single turnover, which suggests it is a suicide enzyme.</text>
</comment>
<keyword evidence="15" id="KW-1185">Reference proteome</keyword>
<keyword evidence="9" id="KW-0408">Iron</keyword>
<keyword evidence="8" id="KW-0784">Thiamine biosynthesis</keyword>
<comment type="pathway">
    <text evidence="2">Cofactor biosynthesis; thiamine diphosphate biosynthesis.</text>
</comment>
<evidence type="ECO:0000256" key="12">
    <source>
        <dbReference type="SAM" id="SignalP"/>
    </source>
</evidence>
<comment type="subunit">
    <text evidence="4">Homodimer.</text>
</comment>
<gene>
    <name evidence="14" type="ORF">NG665_04310</name>
</gene>
<sequence length="343" mass="36798">MKRIISVLLAFFIAVSAAGCSHQSTAKPSSQSSTTSQDFDKITLGLTYIPDVQFGPIYVALEKGYFREAGVDVTLRHHGAQEALFGALESGAEDIVFAGATEMMQARSQGIDVVNWATLYQNYPVTLIVPKSAGVKTPADLEGKKIGLPGPYGENYYALLAMQDSYNLGQKVTPSYIGYTQVAALVSQQVDAIIGFENNDLIAIRNAGLDVEQIPLVKGEIPLVGAGLGSLKTNLNPKVYARILSAIEKGVKDSQEDPQAAMDLIAKHVPSLADPDQRALATEVFQATLKLYSGNAQFGHQDPQLWEEMSIFLAKAGIVDKAVPPLNVFSAEVVKLSQAAKQP</sequence>
<evidence type="ECO:0000256" key="1">
    <source>
        <dbReference type="ARBA" id="ARBA00003469"/>
    </source>
</evidence>
<organism evidence="14 15">
    <name type="scientific">Arcanobacterium pinnipediorum</name>
    <dbReference type="NCBI Taxonomy" id="1503041"/>
    <lineage>
        <taxon>Bacteria</taxon>
        <taxon>Bacillati</taxon>
        <taxon>Actinomycetota</taxon>
        <taxon>Actinomycetes</taxon>
        <taxon>Actinomycetales</taxon>
        <taxon>Actinomycetaceae</taxon>
        <taxon>Arcanobacterium</taxon>
    </lineage>
</organism>
<keyword evidence="6" id="KW-0479">Metal-binding</keyword>
<evidence type="ECO:0000256" key="3">
    <source>
        <dbReference type="ARBA" id="ARBA00009406"/>
    </source>
</evidence>
<protein>
    <recommendedName>
        <fullName evidence="10">Thiamine pyrimidine synthase</fullName>
    </recommendedName>
</protein>
<evidence type="ECO:0000259" key="13">
    <source>
        <dbReference type="Pfam" id="PF09084"/>
    </source>
</evidence>
<evidence type="ECO:0000256" key="6">
    <source>
        <dbReference type="ARBA" id="ARBA00022723"/>
    </source>
</evidence>
<dbReference type="InterPro" id="IPR027939">
    <property type="entry name" value="NMT1/THI5"/>
</dbReference>
<feature type="signal peptide" evidence="12">
    <location>
        <begin position="1"/>
        <end position="17"/>
    </location>
</feature>
<accession>A0ABY5AH91</accession>
<name>A0ABY5AH91_9ACTO</name>
<dbReference type="PANTHER" id="PTHR31528">
    <property type="entry name" value="4-AMINO-5-HYDROXYMETHYL-2-METHYLPYRIMIDINE PHOSPHATE SYNTHASE THI11-RELATED"/>
    <property type="match status" value="1"/>
</dbReference>
<evidence type="ECO:0000256" key="9">
    <source>
        <dbReference type="ARBA" id="ARBA00023004"/>
    </source>
</evidence>
<dbReference type="SUPFAM" id="SSF53850">
    <property type="entry name" value="Periplasmic binding protein-like II"/>
    <property type="match status" value="1"/>
</dbReference>
<evidence type="ECO:0000313" key="14">
    <source>
        <dbReference type="EMBL" id="USR78629.1"/>
    </source>
</evidence>
<dbReference type="InterPro" id="IPR015168">
    <property type="entry name" value="SsuA/THI5"/>
</dbReference>
<proteinExistence type="inferred from homology"/>
<feature type="chain" id="PRO_5045779004" description="Thiamine pyrimidine synthase" evidence="12">
    <location>
        <begin position="18"/>
        <end position="343"/>
    </location>
</feature>
<dbReference type="Gene3D" id="3.40.190.10">
    <property type="entry name" value="Periplasmic binding protein-like II"/>
    <property type="match status" value="2"/>
</dbReference>
<dbReference type="PANTHER" id="PTHR31528:SF1">
    <property type="entry name" value="4-AMINO-5-HYDROXYMETHYL-2-METHYLPYRIMIDINE PHOSPHATE SYNTHASE THI11-RELATED"/>
    <property type="match status" value="1"/>
</dbReference>
<dbReference type="RefSeq" id="WP_252672444.1">
    <property type="nucleotide sequence ID" value="NZ_CP099547.1"/>
</dbReference>
<comment type="catalytic activity">
    <reaction evidence="11">
        <text>N(6)-(pyridoxal phosphate)-L-lysyl-[4-amino-5-hydroxymethyl-2-methylpyrimidine phosphate synthase] + L-histidyl-[4-amino-5-hydroxymethyl-2-methylpyrimidine phosphate synthase] + 2 Fe(3+) + 4 H2O = L-lysyl-[4-amino-5-hydroxymethyl-2-methylpyrimidine phosphate synthase] + (2S)-2-amino-5-hydroxy-4-oxopentanoyl-[4-amino-5-hydroxymethyl-2-methylpyrimidine phosphate synthase] + 4-amino-2-methyl-5-(phosphooxymethyl)pyrimidine + 3-oxopropanoate + 2 Fe(2+) + 2 H(+)</text>
        <dbReference type="Rhea" id="RHEA:65756"/>
        <dbReference type="Rhea" id="RHEA-COMP:16892"/>
        <dbReference type="Rhea" id="RHEA-COMP:16893"/>
        <dbReference type="Rhea" id="RHEA-COMP:16894"/>
        <dbReference type="Rhea" id="RHEA-COMP:16895"/>
        <dbReference type="ChEBI" id="CHEBI:15377"/>
        <dbReference type="ChEBI" id="CHEBI:15378"/>
        <dbReference type="ChEBI" id="CHEBI:29033"/>
        <dbReference type="ChEBI" id="CHEBI:29034"/>
        <dbReference type="ChEBI" id="CHEBI:29969"/>
        <dbReference type="ChEBI" id="CHEBI:29979"/>
        <dbReference type="ChEBI" id="CHEBI:33190"/>
        <dbReference type="ChEBI" id="CHEBI:58354"/>
        <dbReference type="ChEBI" id="CHEBI:143915"/>
        <dbReference type="ChEBI" id="CHEBI:157692"/>
    </reaction>
    <physiologicalReaction direction="left-to-right" evidence="11">
        <dbReference type="Rhea" id="RHEA:65757"/>
    </physiologicalReaction>
</comment>
<dbReference type="PROSITE" id="PS51257">
    <property type="entry name" value="PROKAR_LIPOPROTEIN"/>
    <property type="match status" value="1"/>
</dbReference>
<evidence type="ECO:0000256" key="10">
    <source>
        <dbReference type="ARBA" id="ARBA00033171"/>
    </source>
</evidence>
<keyword evidence="7" id="KW-0663">Pyridoxal phosphate</keyword>
<evidence type="ECO:0000256" key="8">
    <source>
        <dbReference type="ARBA" id="ARBA00022977"/>
    </source>
</evidence>
<evidence type="ECO:0000313" key="15">
    <source>
        <dbReference type="Proteomes" id="UP001056109"/>
    </source>
</evidence>